<dbReference type="EMBL" id="VVZX01000004">
    <property type="protein sequence ID" value="KAA5275825.1"/>
    <property type="molecule type" value="Genomic_DNA"/>
</dbReference>
<evidence type="ECO:0000313" key="9">
    <source>
        <dbReference type="Proteomes" id="UP000335496"/>
    </source>
</evidence>
<evidence type="ECO:0000313" key="3">
    <source>
        <dbReference type="EMBL" id="RHF09174.1"/>
    </source>
</evidence>
<accession>A0A380Z9Y0</accession>
<evidence type="ECO:0000313" key="5">
    <source>
        <dbReference type="EMBL" id="SUV42895.1"/>
    </source>
</evidence>
<gene>
    <name evidence="3" type="ORF">DW701_08125</name>
    <name evidence="4" type="ORF">EAJ03_03790</name>
    <name evidence="2" type="ORF">F2Z23_03785</name>
    <name evidence="5" type="ORF">NCTC11155_02276</name>
</gene>
<dbReference type="CDD" id="cd13120">
    <property type="entry name" value="BF2867_like_N"/>
    <property type="match status" value="1"/>
</dbReference>
<dbReference type="InterPro" id="IPR042278">
    <property type="entry name" value="Mfa-like_1_N"/>
</dbReference>
<dbReference type="InterPro" id="IPR025049">
    <property type="entry name" value="Mfa-like_1"/>
</dbReference>
<dbReference type="STRING" id="483216.BACEGG_02947"/>
<feature type="signal peptide" evidence="1">
    <location>
        <begin position="1"/>
        <end position="19"/>
    </location>
</feature>
<evidence type="ECO:0000313" key="4">
    <source>
        <dbReference type="EMBL" id="RYT77161.1"/>
    </source>
</evidence>
<dbReference type="RefSeq" id="WP_004291260.1">
    <property type="nucleotide sequence ID" value="NZ_CABKNQ010000017.1"/>
</dbReference>
<dbReference type="Proteomes" id="UP000291917">
    <property type="component" value="Unassembled WGS sequence"/>
</dbReference>
<feature type="chain" id="PRO_5044586820" evidence="1">
    <location>
        <begin position="20"/>
        <end position="476"/>
    </location>
</feature>
<dbReference type="AlphaFoldDB" id="A0A380Z9Y0"/>
<dbReference type="Pfam" id="PF13149">
    <property type="entry name" value="Mfa_like_1"/>
    <property type="match status" value="1"/>
</dbReference>
<dbReference type="Proteomes" id="UP000283538">
    <property type="component" value="Unassembled WGS sequence"/>
</dbReference>
<name>A0A380Z9Y0_9BACE</name>
<protein>
    <submittedName>
        <fullName evidence="5">Fibrobacter succinogenes major domain (Fib_succ_major)</fullName>
    </submittedName>
</protein>
<keyword evidence="9" id="KW-1185">Reference proteome</keyword>
<dbReference type="EMBL" id="QSLA01000007">
    <property type="protein sequence ID" value="RHF09174.1"/>
    <property type="molecule type" value="Genomic_DNA"/>
</dbReference>
<evidence type="ECO:0000256" key="1">
    <source>
        <dbReference type="SAM" id="SignalP"/>
    </source>
</evidence>
<reference evidence="3 7" key="2">
    <citation type="submission" date="2018-08" db="EMBL/GenBank/DDBJ databases">
        <title>A genome reference for cultivated species of the human gut microbiota.</title>
        <authorList>
            <person name="Zou Y."/>
            <person name="Xue W."/>
            <person name="Luo G."/>
        </authorList>
    </citation>
    <scope>NUCLEOTIDE SEQUENCE [LARGE SCALE GENOMIC DNA]</scope>
    <source>
        <strain evidence="3 7">AM26-26AC</strain>
    </source>
</reference>
<evidence type="ECO:0000313" key="8">
    <source>
        <dbReference type="Proteomes" id="UP000291917"/>
    </source>
</evidence>
<dbReference type="GeneID" id="93069035"/>
<evidence type="ECO:0000313" key="6">
    <source>
        <dbReference type="Proteomes" id="UP000254424"/>
    </source>
</evidence>
<dbReference type="Proteomes" id="UP000254424">
    <property type="component" value="Unassembled WGS sequence"/>
</dbReference>
<reference evidence="5 6" key="1">
    <citation type="submission" date="2018-06" db="EMBL/GenBank/DDBJ databases">
        <authorList>
            <consortium name="Pathogen Informatics"/>
            <person name="Doyle S."/>
        </authorList>
    </citation>
    <scope>NUCLEOTIDE SEQUENCE [LARGE SCALE GENOMIC DNA]</scope>
    <source>
        <strain evidence="5 6">NCTC11155</strain>
    </source>
</reference>
<reference evidence="2 9" key="3">
    <citation type="journal article" date="2019" name="Nat. Med.">
        <title>A library of human gut bacterial isolates paired with longitudinal multiomics data enables mechanistic microbiome research.</title>
        <authorList>
            <person name="Poyet M."/>
            <person name="Groussin M."/>
            <person name="Gibbons S.M."/>
            <person name="Avila-Pacheco J."/>
            <person name="Jiang X."/>
            <person name="Kearney S.M."/>
            <person name="Perrotta A.R."/>
            <person name="Berdy B."/>
            <person name="Zhao S."/>
            <person name="Lieberman T.D."/>
            <person name="Swanson P.K."/>
            <person name="Smith M."/>
            <person name="Roesemann S."/>
            <person name="Alexander J.E."/>
            <person name="Rich S.A."/>
            <person name="Livny J."/>
            <person name="Vlamakis H."/>
            <person name="Clish C."/>
            <person name="Bullock K."/>
            <person name="Deik A."/>
            <person name="Scott J."/>
            <person name="Pierce K.A."/>
            <person name="Xavier R.J."/>
            <person name="Alm E.J."/>
        </authorList>
    </citation>
    <scope>NUCLEOTIDE SEQUENCE [LARGE SCALE GENOMIC DNA]</scope>
    <source>
        <strain evidence="2 9">BIOML-A1</strain>
    </source>
</reference>
<dbReference type="EMBL" id="UFSX01000002">
    <property type="protein sequence ID" value="SUV42895.1"/>
    <property type="molecule type" value="Genomic_DNA"/>
</dbReference>
<proteinExistence type="predicted"/>
<reference evidence="4 8" key="4">
    <citation type="journal article" date="2019" name="Science, e1252229">
        <title>Invertible promoters mediate bacterial phase variation, antibiotic resistance, and host adaptation in the gut.</title>
        <authorList>
            <person name="Jiang X."/>
            <person name="Hall A.B."/>
            <person name="Arthur T.D."/>
            <person name="Plichta D.R."/>
            <person name="Covington C.T."/>
            <person name="Poyet M."/>
            <person name="Crothers J."/>
            <person name="Moses P.L."/>
            <person name="Tolonen A.C."/>
            <person name="Vlamakis H."/>
            <person name="Alm E.J."/>
            <person name="Xavier R.J."/>
        </authorList>
    </citation>
    <scope>NUCLEOTIDE SEQUENCE [LARGE SCALE GENOMIC DNA]</scope>
    <source>
        <strain evidence="4">Bj_0095</strain>
        <strain evidence="8">bj_0095</strain>
    </source>
</reference>
<evidence type="ECO:0000313" key="7">
    <source>
        <dbReference type="Proteomes" id="UP000283538"/>
    </source>
</evidence>
<sequence>MKTAIFRFFSFCFALLLLAACSRDGQPFLPDDTGKDDGDIPVDIVVSRSTFTGAGDGGETDTKFTPGCHIGVSVDGSAAYQNVQYKYPASGSVLVAVGEKIYCGEHSASTVKAYYPYQSNGAYSTAFVEADQSISDNYYKSDALVADGTISNGALRLRFAHRMAKVIFTFNEDVTDVTILNQSLNTSAVTGSSSIKAYGENARKWKACIVPGQTQLKVAGRKDGRDFATTFNTDSGLLSGEQYDFNVVSFIDKAGKELWDLSTGPLSIGDDRSYYVTQSSGVTGNNITVTNGAPTIYIDGLNVSAGIALHIQNGNPTVRVVNKNTLKSNDFGASGIQLGNSGTSGSIKIVGFGKLTAIGGRLGCGIGTIYSATGGWHINIEDCTVIAQANEDEPAGIGSRGGAWCGDITIKNAMITSTGTQFGAGIGSGKGGKCGNITITLKQGDTKEKFLGRMKGYTKVGAGSNNAQCGTITWHE</sequence>
<dbReference type="Gene3D" id="2.60.40.2620">
    <property type="entry name" value="Fimbrillin-like"/>
    <property type="match status" value="1"/>
</dbReference>
<dbReference type="PROSITE" id="PS51257">
    <property type="entry name" value="PROKAR_LIPOPROTEIN"/>
    <property type="match status" value="1"/>
</dbReference>
<organism evidence="5 6">
    <name type="scientific">Bacteroides eggerthii</name>
    <dbReference type="NCBI Taxonomy" id="28111"/>
    <lineage>
        <taxon>Bacteria</taxon>
        <taxon>Pseudomonadati</taxon>
        <taxon>Bacteroidota</taxon>
        <taxon>Bacteroidia</taxon>
        <taxon>Bacteroidales</taxon>
        <taxon>Bacteroidaceae</taxon>
        <taxon>Bacteroides</taxon>
    </lineage>
</organism>
<dbReference type="Proteomes" id="UP000335496">
    <property type="component" value="Unassembled WGS sequence"/>
</dbReference>
<dbReference type="EMBL" id="RCXL01000004">
    <property type="protein sequence ID" value="RYT77161.1"/>
    <property type="molecule type" value="Genomic_DNA"/>
</dbReference>
<evidence type="ECO:0000313" key="2">
    <source>
        <dbReference type="EMBL" id="KAA5275825.1"/>
    </source>
</evidence>
<keyword evidence="1" id="KW-0732">Signal</keyword>